<comment type="caution">
    <text evidence="2">The sequence shown here is derived from an EMBL/GenBank/DDBJ whole genome shotgun (WGS) entry which is preliminary data.</text>
</comment>
<proteinExistence type="predicted"/>
<feature type="compositionally biased region" description="Low complexity" evidence="1">
    <location>
        <begin position="1"/>
        <end position="22"/>
    </location>
</feature>
<dbReference type="AlphaFoldDB" id="A0A8S9GVG0"/>
<feature type="region of interest" description="Disordered" evidence="1">
    <location>
        <begin position="1"/>
        <end position="33"/>
    </location>
</feature>
<dbReference type="Gene3D" id="1.10.20.10">
    <property type="entry name" value="Histone, subunit A"/>
    <property type="match status" value="1"/>
</dbReference>
<organism evidence="2">
    <name type="scientific">Brassica cretica</name>
    <name type="common">Mustard</name>
    <dbReference type="NCBI Taxonomy" id="69181"/>
    <lineage>
        <taxon>Eukaryota</taxon>
        <taxon>Viridiplantae</taxon>
        <taxon>Streptophyta</taxon>
        <taxon>Embryophyta</taxon>
        <taxon>Tracheophyta</taxon>
        <taxon>Spermatophyta</taxon>
        <taxon>Magnoliopsida</taxon>
        <taxon>eudicotyledons</taxon>
        <taxon>Gunneridae</taxon>
        <taxon>Pentapetalae</taxon>
        <taxon>rosids</taxon>
        <taxon>malvids</taxon>
        <taxon>Brassicales</taxon>
        <taxon>Brassicaceae</taxon>
        <taxon>Brassiceae</taxon>
        <taxon>Brassica</taxon>
    </lineage>
</organism>
<evidence type="ECO:0000256" key="1">
    <source>
        <dbReference type="SAM" id="MobiDB-lite"/>
    </source>
</evidence>
<sequence>MSSTPGATAAASSSKSKATGSSQAPEKRKPLFQKELQHMMYGFGDEQNVSFSSFLHII</sequence>
<dbReference type="GO" id="GO:0046982">
    <property type="term" value="F:protein heterodimerization activity"/>
    <property type="evidence" value="ECO:0007669"/>
    <property type="project" value="InterPro"/>
</dbReference>
<reference evidence="2" key="1">
    <citation type="submission" date="2019-12" db="EMBL/GenBank/DDBJ databases">
        <title>Genome sequencing and annotation of Brassica cretica.</title>
        <authorList>
            <person name="Studholme D.J."/>
            <person name="Sarris P.F."/>
        </authorList>
    </citation>
    <scope>NUCLEOTIDE SEQUENCE</scope>
    <source>
        <strain evidence="2">PFS-102/07</strain>
        <tissue evidence="2">Leaf</tissue>
    </source>
</reference>
<gene>
    <name evidence="2" type="ORF">F2Q70_00019215</name>
</gene>
<name>A0A8S9GVG0_BRACR</name>
<evidence type="ECO:0000313" key="2">
    <source>
        <dbReference type="EMBL" id="KAF2548178.1"/>
    </source>
</evidence>
<dbReference type="InterPro" id="IPR009072">
    <property type="entry name" value="Histone-fold"/>
</dbReference>
<accession>A0A8S9GVG0</accession>
<dbReference type="EMBL" id="QGKY02001925">
    <property type="protein sequence ID" value="KAF2548178.1"/>
    <property type="molecule type" value="Genomic_DNA"/>
</dbReference>
<protein>
    <submittedName>
        <fullName evidence="2">Uncharacterized protein</fullName>
    </submittedName>
</protein>